<dbReference type="Proteomes" id="UP000215931">
    <property type="component" value="Unassembled WGS sequence"/>
</dbReference>
<proteinExistence type="predicted"/>
<gene>
    <name evidence="2" type="ORF">CIT31_09735</name>
</gene>
<evidence type="ECO:0008006" key="4">
    <source>
        <dbReference type="Google" id="ProtNLM"/>
    </source>
</evidence>
<feature type="transmembrane region" description="Helical" evidence="1">
    <location>
        <begin position="313"/>
        <end position="331"/>
    </location>
</feature>
<feature type="transmembrane region" description="Helical" evidence="1">
    <location>
        <begin position="186"/>
        <end position="216"/>
    </location>
</feature>
<keyword evidence="1" id="KW-0472">Membrane</keyword>
<comment type="caution">
    <text evidence="2">The sequence shown here is derived from an EMBL/GenBank/DDBJ whole genome shotgun (WGS) entry which is preliminary data.</text>
</comment>
<keyword evidence="1" id="KW-1133">Transmembrane helix</keyword>
<dbReference type="RefSeq" id="WP_095518441.1">
    <property type="nucleotide sequence ID" value="NZ_NPKH01000018.1"/>
</dbReference>
<feature type="transmembrane region" description="Helical" evidence="1">
    <location>
        <begin position="111"/>
        <end position="129"/>
    </location>
</feature>
<name>A0A271KIG6_9HYPH</name>
<accession>A0A271KIG6</accession>
<organism evidence="2 3">
    <name type="scientific">Mesorhizobium wenxiniae</name>
    <dbReference type="NCBI Taxonomy" id="2014805"/>
    <lineage>
        <taxon>Bacteria</taxon>
        <taxon>Pseudomonadati</taxon>
        <taxon>Pseudomonadota</taxon>
        <taxon>Alphaproteobacteria</taxon>
        <taxon>Hyphomicrobiales</taxon>
        <taxon>Phyllobacteriaceae</taxon>
        <taxon>Mesorhizobium</taxon>
    </lineage>
</organism>
<sequence>MPADGNLAYANAKRKGLRIALAVAVGFTWSVLSGAIIPFLGPLFAAQFLISSSRPLQLKQALGMAILIVVAGALLQAVAVLTGDRPPVLLLLLGLVYFVSFYLQANGKGGGAIFLVLVVAVMVPLLTVLNRDLGDSVLSILVQGVVSGAILMWIAHAVIPDRGSADIEAPALAANPRATRYAAANAAILLIAVLACLTQDGLATAIVIPITVASLLSQLDVSASARAAFGLVLVNLIGGVVASFAFALLQVRPTTLSLFVLVLFAGLVFGGRAALSNPAAKLYAGALTIFLIVFGTGVSPLPGSAAESFSTRVTYILVAIAYTIFMVALLWPRPRRSAEDRVLS</sequence>
<dbReference type="Pfam" id="PF11168">
    <property type="entry name" value="DUF2955"/>
    <property type="match status" value="1"/>
</dbReference>
<feature type="transmembrane region" description="Helical" evidence="1">
    <location>
        <begin position="88"/>
        <end position="105"/>
    </location>
</feature>
<keyword evidence="1" id="KW-0812">Transmembrane</keyword>
<feature type="transmembrane region" description="Helical" evidence="1">
    <location>
        <begin position="19"/>
        <end position="41"/>
    </location>
</feature>
<dbReference type="AlphaFoldDB" id="A0A271KIG6"/>
<evidence type="ECO:0000313" key="3">
    <source>
        <dbReference type="Proteomes" id="UP000215931"/>
    </source>
</evidence>
<feature type="transmembrane region" description="Helical" evidence="1">
    <location>
        <begin position="282"/>
        <end position="301"/>
    </location>
</feature>
<evidence type="ECO:0000313" key="2">
    <source>
        <dbReference type="EMBL" id="PAP95621.1"/>
    </source>
</evidence>
<feature type="transmembrane region" description="Helical" evidence="1">
    <location>
        <begin position="255"/>
        <end position="275"/>
    </location>
</feature>
<reference evidence="2 3" key="1">
    <citation type="submission" date="2017-08" db="EMBL/GenBank/DDBJ databases">
        <title>Mesorhizobium wenxinae sp. nov., a novel rhizobial species isolated from root nodules of chickpea (Cicer arietinum L.).</title>
        <authorList>
            <person name="Zhang J."/>
        </authorList>
    </citation>
    <scope>NUCLEOTIDE SEQUENCE [LARGE SCALE GENOMIC DNA]</scope>
    <source>
        <strain evidence="3">WYCCWR 10019</strain>
    </source>
</reference>
<keyword evidence="3" id="KW-1185">Reference proteome</keyword>
<evidence type="ECO:0000256" key="1">
    <source>
        <dbReference type="SAM" id="Phobius"/>
    </source>
</evidence>
<dbReference type="InterPro" id="IPR022604">
    <property type="entry name" value="DUF2955"/>
</dbReference>
<feature type="transmembrane region" description="Helical" evidence="1">
    <location>
        <begin position="61"/>
        <end position="81"/>
    </location>
</feature>
<dbReference type="OrthoDB" id="6849376at2"/>
<dbReference type="EMBL" id="NPKH01000018">
    <property type="protein sequence ID" value="PAP95621.1"/>
    <property type="molecule type" value="Genomic_DNA"/>
</dbReference>
<feature type="transmembrane region" description="Helical" evidence="1">
    <location>
        <begin position="228"/>
        <end position="249"/>
    </location>
</feature>
<protein>
    <recommendedName>
        <fullName evidence="4">DUF2955 domain-containing protein</fullName>
    </recommendedName>
</protein>
<feature type="transmembrane region" description="Helical" evidence="1">
    <location>
        <begin position="136"/>
        <end position="159"/>
    </location>
</feature>